<dbReference type="EMBL" id="LXPE01000005">
    <property type="protein sequence ID" value="OBA28135.1"/>
    <property type="molecule type" value="Genomic_DNA"/>
</dbReference>
<comment type="caution">
    <text evidence="1">The sequence shown here is derived from an EMBL/GenBank/DDBJ whole genome shotgun (WGS) entry which is preliminary data.</text>
</comment>
<organism evidence="1 2">
    <name type="scientific">Hanseniaspora valbyensis NRRL Y-1626</name>
    <dbReference type="NCBI Taxonomy" id="766949"/>
    <lineage>
        <taxon>Eukaryota</taxon>
        <taxon>Fungi</taxon>
        <taxon>Dikarya</taxon>
        <taxon>Ascomycota</taxon>
        <taxon>Saccharomycotina</taxon>
        <taxon>Saccharomycetes</taxon>
        <taxon>Saccharomycodales</taxon>
        <taxon>Saccharomycodaceae</taxon>
        <taxon>Hanseniaspora</taxon>
    </lineage>
</organism>
<accession>A0A1B7THM2</accession>
<protein>
    <submittedName>
        <fullName evidence="1">Uncharacterized protein</fullName>
    </submittedName>
</protein>
<gene>
    <name evidence="1" type="ORF">HANVADRAFT_55295</name>
</gene>
<evidence type="ECO:0000313" key="2">
    <source>
        <dbReference type="Proteomes" id="UP000092321"/>
    </source>
</evidence>
<proteinExistence type="predicted"/>
<dbReference type="AlphaFoldDB" id="A0A1B7THM2"/>
<evidence type="ECO:0000313" key="1">
    <source>
        <dbReference type="EMBL" id="OBA28135.1"/>
    </source>
</evidence>
<sequence length="306" mass="34782">MPVLYNILQSILKVEAKNGYDASTTYEDVNNNITSNDPSLKFKNFAKIFKSLDDMPQRFPLVSNQCRILVLILQLNFIDNTPFLKQKDITTYELFVDELSLLTGITDRNELMILTTESCCGPLISLFRTHLNYPGENSNNMNNKSFGYAVGNGVPCYTQAHMNLINLINSNLNCNDSYNVAKKISQVIADIRKSNDMDKERLKKNEEYIKKNLQGNGSRVAKKLITDSLQIINNLELLLLSTSTFSIAEKHTQQNMETVIAKLNHELTYWGVDVVSNYEITDLNEVENVLSTIINPHAVPNRLFRC</sequence>
<keyword evidence="2" id="KW-1185">Reference proteome</keyword>
<name>A0A1B7THM2_9ASCO</name>
<dbReference type="Proteomes" id="UP000092321">
    <property type="component" value="Unassembled WGS sequence"/>
</dbReference>
<reference evidence="2" key="1">
    <citation type="journal article" date="2016" name="Proc. Natl. Acad. Sci. U.S.A.">
        <title>Comparative genomics of biotechnologically important yeasts.</title>
        <authorList>
            <person name="Riley R."/>
            <person name="Haridas S."/>
            <person name="Wolfe K.H."/>
            <person name="Lopes M.R."/>
            <person name="Hittinger C.T."/>
            <person name="Goeker M."/>
            <person name="Salamov A.A."/>
            <person name="Wisecaver J.H."/>
            <person name="Long T.M."/>
            <person name="Calvey C.H."/>
            <person name="Aerts A.L."/>
            <person name="Barry K.W."/>
            <person name="Choi C."/>
            <person name="Clum A."/>
            <person name="Coughlan A.Y."/>
            <person name="Deshpande S."/>
            <person name="Douglass A.P."/>
            <person name="Hanson S.J."/>
            <person name="Klenk H.-P."/>
            <person name="LaButti K.M."/>
            <person name="Lapidus A."/>
            <person name="Lindquist E.A."/>
            <person name="Lipzen A.M."/>
            <person name="Meier-Kolthoff J.P."/>
            <person name="Ohm R.A."/>
            <person name="Otillar R.P."/>
            <person name="Pangilinan J.L."/>
            <person name="Peng Y."/>
            <person name="Rokas A."/>
            <person name="Rosa C.A."/>
            <person name="Scheuner C."/>
            <person name="Sibirny A.A."/>
            <person name="Slot J.C."/>
            <person name="Stielow J.B."/>
            <person name="Sun H."/>
            <person name="Kurtzman C.P."/>
            <person name="Blackwell M."/>
            <person name="Grigoriev I.V."/>
            <person name="Jeffries T.W."/>
        </authorList>
    </citation>
    <scope>NUCLEOTIDE SEQUENCE [LARGE SCALE GENOMIC DNA]</scope>
    <source>
        <strain evidence="2">NRRL Y-1626</strain>
    </source>
</reference>